<dbReference type="InterPro" id="IPR002885">
    <property type="entry name" value="PPR_rpt"/>
</dbReference>
<dbReference type="PROSITE" id="PS51375">
    <property type="entry name" value="PPR"/>
    <property type="match status" value="4"/>
</dbReference>
<dbReference type="FunFam" id="1.25.40.10:FF:000348">
    <property type="entry name" value="Pentatricopeptide repeat-containing protein chloroplastic"/>
    <property type="match status" value="1"/>
</dbReference>
<dbReference type="EMBL" id="JBJXBP010000004">
    <property type="protein sequence ID" value="KAL3833289.1"/>
    <property type="molecule type" value="Genomic_DNA"/>
</dbReference>
<keyword evidence="3" id="KW-1133">Transmembrane helix</keyword>
<feature type="repeat" description="PPR" evidence="2">
    <location>
        <begin position="296"/>
        <end position="330"/>
    </location>
</feature>
<accession>A0ABD3T8L9</accession>
<evidence type="ECO:0000313" key="5">
    <source>
        <dbReference type="Proteomes" id="UP001634393"/>
    </source>
</evidence>
<evidence type="ECO:0000256" key="1">
    <source>
        <dbReference type="ARBA" id="ARBA00022737"/>
    </source>
</evidence>
<dbReference type="NCBIfam" id="TIGR00756">
    <property type="entry name" value="PPR"/>
    <property type="match status" value="4"/>
</dbReference>
<reference evidence="4 5" key="1">
    <citation type="submission" date="2024-12" db="EMBL/GenBank/DDBJ databases">
        <title>The unique morphological basis and parallel evolutionary history of personate flowers in Penstemon.</title>
        <authorList>
            <person name="Depatie T.H."/>
            <person name="Wessinger C.A."/>
        </authorList>
    </citation>
    <scope>NUCLEOTIDE SEQUENCE [LARGE SCALE GENOMIC DNA]</scope>
    <source>
        <strain evidence="4">WTNN_2</strain>
        <tissue evidence="4">Leaf</tissue>
    </source>
</reference>
<dbReference type="PANTHER" id="PTHR47926">
    <property type="entry name" value="PENTATRICOPEPTIDE REPEAT-CONTAINING PROTEIN"/>
    <property type="match status" value="1"/>
</dbReference>
<dbReference type="Pfam" id="PF13041">
    <property type="entry name" value="PPR_2"/>
    <property type="match status" value="4"/>
</dbReference>
<dbReference type="InterPro" id="IPR046848">
    <property type="entry name" value="E_motif"/>
</dbReference>
<evidence type="ECO:0008006" key="6">
    <source>
        <dbReference type="Google" id="ProtNLM"/>
    </source>
</evidence>
<keyword evidence="1" id="KW-0677">Repeat</keyword>
<evidence type="ECO:0000256" key="3">
    <source>
        <dbReference type="SAM" id="Phobius"/>
    </source>
</evidence>
<dbReference type="InterPro" id="IPR046960">
    <property type="entry name" value="PPR_At4g14850-like_plant"/>
</dbReference>
<keyword evidence="3" id="KW-0812">Transmembrane</keyword>
<feature type="repeat" description="PPR" evidence="2">
    <location>
        <begin position="199"/>
        <end position="229"/>
    </location>
</feature>
<feature type="repeat" description="PPR" evidence="2">
    <location>
        <begin position="164"/>
        <end position="198"/>
    </location>
</feature>
<protein>
    <recommendedName>
        <fullName evidence="6">Pentatricopeptide repeat-containing protein</fullName>
    </recommendedName>
</protein>
<dbReference type="Gene3D" id="1.25.40.10">
    <property type="entry name" value="Tetratricopeptide repeat domain"/>
    <property type="match status" value="3"/>
</dbReference>
<feature type="repeat" description="PPR" evidence="2">
    <location>
        <begin position="265"/>
        <end position="295"/>
    </location>
</feature>
<feature type="transmembrane region" description="Helical" evidence="3">
    <location>
        <begin position="231"/>
        <end position="253"/>
    </location>
</feature>
<organism evidence="4 5">
    <name type="scientific">Penstemon smallii</name>
    <dbReference type="NCBI Taxonomy" id="265156"/>
    <lineage>
        <taxon>Eukaryota</taxon>
        <taxon>Viridiplantae</taxon>
        <taxon>Streptophyta</taxon>
        <taxon>Embryophyta</taxon>
        <taxon>Tracheophyta</taxon>
        <taxon>Spermatophyta</taxon>
        <taxon>Magnoliopsida</taxon>
        <taxon>eudicotyledons</taxon>
        <taxon>Gunneridae</taxon>
        <taxon>Pentapetalae</taxon>
        <taxon>asterids</taxon>
        <taxon>lamiids</taxon>
        <taxon>Lamiales</taxon>
        <taxon>Plantaginaceae</taxon>
        <taxon>Cheloneae</taxon>
        <taxon>Penstemon</taxon>
    </lineage>
</organism>
<dbReference type="SUPFAM" id="SSF48452">
    <property type="entry name" value="TPR-like"/>
    <property type="match status" value="1"/>
</dbReference>
<dbReference type="Pfam" id="PF01535">
    <property type="entry name" value="PPR"/>
    <property type="match status" value="1"/>
</dbReference>
<evidence type="ECO:0000256" key="2">
    <source>
        <dbReference type="PROSITE-ProRule" id="PRU00708"/>
    </source>
</evidence>
<dbReference type="AlphaFoldDB" id="A0ABD3T8L9"/>
<keyword evidence="3" id="KW-0472">Membrane</keyword>
<comment type="caution">
    <text evidence="4">The sequence shown here is derived from an EMBL/GenBank/DDBJ whole genome shotgun (WGS) entry which is preliminary data.</text>
</comment>
<name>A0ABD3T8L9_9LAMI</name>
<dbReference type="InterPro" id="IPR011990">
    <property type="entry name" value="TPR-like_helical_dom_sf"/>
</dbReference>
<dbReference type="FunFam" id="1.25.40.10:FF:000184">
    <property type="entry name" value="Pentatricopeptide repeat-containing protein, chloroplastic"/>
    <property type="match status" value="1"/>
</dbReference>
<gene>
    <name evidence="4" type="ORF">ACJIZ3_008025</name>
</gene>
<sequence>MSIPTFTANLFTIQHLLIPPPPLPAPHPLPFRPSTTTTKLHYLAVKSSQIKSSSNPLEATTVSWTSSIAYHCKNGHLYKAILQFTHMRLSEIEPNHITFVTILSGCAHFPSQGILIGPSVHGYARKLGLDINNVMVGTAVIDMYSKFGKMELARLSFDHMGIKNKVSWNTMINGYMRNGAFEEAIKLFDEMPKRDAVSWTVLIDGFVKKKRFEEALAWFQEMQLLGMEPDFVTMVSVLSAVANLGTLGLGLWLHRFALTREFRDNIRVNNTLIDMYCRCGCVELACQVFDNMPKRNLVSWNSIIVGLAVNAHAEKALKYFDSMKIDGFKPDGVSFTGALTACSHAGLVNEGLKLFESMKQFHKITPRIEHYGCIVDLYSRSGRLKEALSVIENMPMKPNEVVFGSLLAACRSCEDIELAERLMNYIYDLDPSGDFSHVLLSNIYAASGSWRGASKVRKKMKDCGIQKKPGISSIEVNGSIHEFVAGDKSHVDAEGVYTMLEHLSHELRISDNLSEVNFWDIYECY</sequence>
<evidence type="ECO:0000313" key="4">
    <source>
        <dbReference type="EMBL" id="KAL3833289.1"/>
    </source>
</evidence>
<proteinExistence type="predicted"/>
<dbReference type="Proteomes" id="UP001634393">
    <property type="component" value="Unassembled WGS sequence"/>
</dbReference>
<dbReference type="Pfam" id="PF20431">
    <property type="entry name" value="E_motif"/>
    <property type="match status" value="1"/>
</dbReference>
<keyword evidence="5" id="KW-1185">Reference proteome</keyword>
<dbReference type="PANTHER" id="PTHR47926:SF510">
    <property type="entry name" value="PENTATRICOPEPTIDE REPEAT-CONTAINING PROTEIN"/>
    <property type="match status" value="1"/>
</dbReference>